<dbReference type="InterPro" id="IPR051610">
    <property type="entry name" value="GPI/OXD"/>
</dbReference>
<dbReference type="CDD" id="cd02224">
    <property type="entry name" value="cupin_SPO2919-like"/>
    <property type="match status" value="1"/>
</dbReference>
<dbReference type="InterPro" id="IPR011051">
    <property type="entry name" value="RmlC_Cupin_sf"/>
</dbReference>
<dbReference type="Pfam" id="PF07883">
    <property type="entry name" value="Cupin_2"/>
    <property type="match status" value="1"/>
</dbReference>
<dbReference type="Proteomes" id="UP000077857">
    <property type="component" value="Unassembled WGS sequence"/>
</dbReference>
<dbReference type="RefSeq" id="WP_064040139.1">
    <property type="nucleotide sequence ID" value="NZ_LUUJ01000063.1"/>
</dbReference>
<evidence type="ECO:0000256" key="1">
    <source>
        <dbReference type="ARBA" id="ARBA00022723"/>
    </source>
</evidence>
<evidence type="ECO:0000313" key="4">
    <source>
        <dbReference type="Proteomes" id="UP000077857"/>
    </source>
</evidence>
<dbReference type="PANTHER" id="PTHR35848">
    <property type="entry name" value="OXALATE-BINDING PROTEIN"/>
    <property type="match status" value="1"/>
</dbReference>
<dbReference type="InterPro" id="IPR013096">
    <property type="entry name" value="Cupin_2"/>
</dbReference>
<dbReference type="PANTHER" id="PTHR35848:SF9">
    <property type="entry name" value="SLL1358 PROTEIN"/>
    <property type="match status" value="1"/>
</dbReference>
<dbReference type="GO" id="GO:0046872">
    <property type="term" value="F:metal ion binding"/>
    <property type="evidence" value="ECO:0007669"/>
    <property type="project" value="UniProtKB-KW"/>
</dbReference>
<dbReference type="OrthoDB" id="116921at2"/>
<accession>A0A177NJA7</accession>
<evidence type="ECO:0000259" key="2">
    <source>
        <dbReference type="Pfam" id="PF07883"/>
    </source>
</evidence>
<dbReference type="EMBL" id="LUUJ01000063">
    <property type="protein sequence ID" value="OAI17942.1"/>
    <property type="molecule type" value="Genomic_DNA"/>
</dbReference>
<proteinExistence type="predicted"/>
<reference evidence="3 4" key="1">
    <citation type="submission" date="2016-03" db="EMBL/GenBank/DDBJ databases">
        <authorList>
            <person name="Ploux O."/>
        </authorList>
    </citation>
    <scope>NUCLEOTIDE SEQUENCE [LARGE SCALE GENOMIC DNA]</scope>
    <source>
        <strain evidence="3 4">R-45378</strain>
    </source>
</reference>
<dbReference type="Gene3D" id="2.60.120.10">
    <property type="entry name" value="Jelly Rolls"/>
    <property type="match status" value="1"/>
</dbReference>
<name>A0A177NJA7_9GAMM</name>
<dbReference type="AlphaFoldDB" id="A0A177NJA7"/>
<evidence type="ECO:0000313" key="3">
    <source>
        <dbReference type="EMBL" id="OAI17942.1"/>
    </source>
</evidence>
<sequence length="159" mass="17297">MNQPDVPVAVFAAVVEPRAKASSYPQPFAARMAGREKRALGDWFGLTNFGVNLTTLQPGACSALRHAHSQQDEFIYVLQGHPTLVTGAGETPLAPGMCAGFKAGSGDAHHLLNRTEQPVQYLEIGDRSPADSAQYPDDDLQAAWIEGRWHFTHKDGTHY</sequence>
<protein>
    <submittedName>
        <fullName evidence="3">Cupin</fullName>
    </submittedName>
</protein>
<organism evidence="3 4">
    <name type="scientific">Methylomonas koyamae</name>
    <dbReference type="NCBI Taxonomy" id="702114"/>
    <lineage>
        <taxon>Bacteria</taxon>
        <taxon>Pseudomonadati</taxon>
        <taxon>Pseudomonadota</taxon>
        <taxon>Gammaproteobacteria</taxon>
        <taxon>Methylococcales</taxon>
        <taxon>Methylococcaceae</taxon>
        <taxon>Methylomonas</taxon>
    </lineage>
</organism>
<feature type="domain" description="Cupin type-2" evidence="2">
    <location>
        <begin position="53"/>
        <end position="124"/>
    </location>
</feature>
<comment type="caution">
    <text evidence="3">The sequence shown here is derived from an EMBL/GenBank/DDBJ whole genome shotgun (WGS) entry which is preliminary data.</text>
</comment>
<dbReference type="InterPro" id="IPR014710">
    <property type="entry name" value="RmlC-like_jellyroll"/>
</dbReference>
<keyword evidence="1" id="KW-0479">Metal-binding</keyword>
<gene>
    <name evidence="3" type="ORF">A1507_00510</name>
</gene>
<dbReference type="SUPFAM" id="SSF51182">
    <property type="entry name" value="RmlC-like cupins"/>
    <property type="match status" value="1"/>
</dbReference>